<dbReference type="RefSeq" id="WP_141164425.1">
    <property type="nucleotide sequence ID" value="NZ_VHQG01000004.1"/>
</dbReference>
<dbReference type="GO" id="GO:0050532">
    <property type="term" value="F:2-phosphosulfolactate phosphatase activity"/>
    <property type="evidence" value="ECO:0007669"/>
    <property type="project" value="InterPro"/>
</dbReference>
<organism evidence="1 2">
    <name type="scientific">Schumannella soli</name>
    <dbReference type="NCBI Taxonomy" id="2590779"/>
    <lineage>
        <taxon>Bacteria</taxon>
        <taxon>Bacillati</taxon>
        <taxon>Actinomycetota</taxon>
        <taxon>Actinomycetes</taxon>
        <taxon>Micrococcales</taxon>
        <taxon>Microbacteriaceae</taxon>
        <taxon>Schumannella</taxon>
    </lineage>
</organism>
<dbReference type="Proteomes" id="UP000316252">
    <property type="component" value="Unassembled WGS sequence"/>
</dbReference>
<dbReference type="AlphaFoldDB" id="A0A506XPZ6"/>
<dbReference type="GO" id="GO:0000287">
    <property type="term" value="F:magnesium ion binding"/>
    <property type="evidence" value="ECO:0007669"/>
    <property type="project" value="InterPro"/>
</dbReference>
<evidence type="ECO:0000313" key="2">
    <source>
        <dbReference type="Proteomes" id="UP000316252"/>
    </source>
</evidence>
<reference evidence="1 2" key="1">
    <citation type="submission" date="2019-06" db="EMBL/GenBank/DDBJ databases">
        <authorList>
            <person name="Li F."/>
        </authorList>
    </citation>
    <scope>NUCLEOTIDE SEQUENCE [LARGE SCALE GENOMIC DNA]</scope>
    <source>
        <strain evidence="1 2">10F1D-1</strain>
    </source>
</reference>
<dbReference type="SUPFAM" id="SSF142823">
    <property type="entry name" value="ComB-like"/>
    <property type="match status" value="1"/>
</dbReference>
<proteinExistence type="predicted"/>
<dbReference type="EMBL" id="VHQG01000004">
    <property type="protein sequence ID" value="TPW74794.1"/>
    <property type="molecule type" value="Genomic_DNA"/>
</dbReference>
<accession>A0A506XPZ6</accession>
<dbReference type="InterPro" id="IPR036702">
    <property type="entry name" value="ComB-like_sf"/>
</dbReference>
<keyword evidence="2" id="KW-1185">Reference proteome</keyword>
<evidence type="ECO:0000313" key="1">
    <source>
        <dbReference type="EMBL" id="TPW74794.1"/>
    </source>
</evidence>
<dbReference type="OrthoDB" id="8588453at2"/>
<comment type="caution">
    <text evidence="1">The sequence shown here is derived from an EMBL/GenBank/DDBJ whole genome shotgun (WGS) entry which is preliminary data.</text>
</comment>
<name>A0A506XPZ6_9MICO</name>
<protein>
    <submittedName>
        <fullName evidence="1">2-phosphosulfolactate phosphatase</fullName>
    </submittedName>
</protein>
<sequence length="152" mass="15735">MSAPVTSHPSAQATYQVRFDGGRAGAAALADADVLVWVDQLGEQETPAHPGLETARVEDAERIGDLVLRKQEERGDRVSIAVVAAGEPAEAGALRFAVEDLLAAGAIIDRLADLGIDHCSPEAAVAGAGYGSLRNATRHLISASVTARLARS</sequence>
<dbReference type="Gene3D" id="3.90.1560.10">
    <property type="entry name" value="ComB-like"/>
    <property type="match status" value="1"/>
</dbReference>
<gene>
    <name evidence="1" type="ORF">FJ657_14575</name>
</gene>